<organism evidence="1 2">
    <name type="scientific">Popillia japonica</name>
    <name type="common">Japanese beetle</name>
    <dbReference type="NCBI Taxonomy" id="7064"/>
    <lineage>
        <taxon>Eukaryota</taxon>
        <taxon>Metazoa</taxon>
        <taxon>Ecdysozoa</taxon>
        <taxon>Arthropoda</taxon>
        <taxon>Hexapoda</taxon>
        <taxon>Insecta</taxon>
        <taxon>Pterygota</taxon>
        <taxon>Neoptera</taxon>
        <taxon>Endopterygota</taxon>
        <taxon>Coleoptera</taxon>
        <taxon>Polyphaga</taxon>
        <taxon>Scarabaeiformia</taxon>
        <taxon>Scarabaeidae</taxon>
        <taxon>Rutelinae</taxon>
        <taxon>Popillia</taxon>
    </lineage>
</organism>
<sequence length="149" mass="17593">MHDFYTKVEQINDPYRIDSELRLRERVVRDLAVEFDSSLSFIPHVETTVRSASKMLGFAIRNGNEFDSETLKRLYYAFVRPRLEYCAIIWHPIPIYSAHSAAIGNVQRRFMKYLAYRSDGVHPPREVDNADLLDRFQMTLQRYFGIVEI</sequence>
<name>A0AAW1LAU6_POPJA</name>
<dbReference type="AlphaFoldDB" id="A0AAW1LAU6"/>
<keyword evidence="2" id="KW-1185">Reference proteome</keyword>
<reference evidence="1 2" key="1">
    <citation type="journal article" date="2024" name="BMC Genomics">
        <title>De novo assembly and annotation of Popillia japonica's genome with initial clues to its potential as an invasive pest.</title>
        <authorList>
            <person name="Cucini C."/>
            <person name="Boschi S."/>
            <person name="Funari R."/>
            <person name="Cardaioli E."/>
            <person name="Iannotti N."/>
            <person name="Marturano G."/>
            <person name="Paoli F."/>
            <person name="Bruttini M."/>
            <person name="Carapelli A."/>
            <person name="Frati F."/>
            <person name="Nardi F."/>
        </authorList>
    </citation>
    <scope>NUCLEOTIDE SEQUENCE [LARGE SCALE GENOMIC DNA]</scope>
    <source>
        <strain evidence="1">DMR45628</strain>
    </source>
</reference>
<comment type="caution">
    <text evidence="1">The sequence shown here is derived from an EMBL/GenBank/DDBJ whole genome shotgun (WGS) entry which is preliminary data.</text>
</comment>
<accession>A0AAW1LAU6</accession>
<proteinExistence type="predicted"/>
<gene>
    <name evidence="1" type="ORF">QE152_g14017</name>
</gene>
<dbReference type="EMBL" id="JASPKY010000138">
    <property type="protein sequence ID" value="KAK9731037.1"/>
    <property type="molecule type" value="Genomic_DNA"/>
</dbReference>
<protein>
    <submittedName>
        <fullName evidence="1">Uncharacterized protein</fullName>
    </submittedName>
</protein>
<evidence type="ECO:0000313" key="2">
    <source>
        <dbReference type="Proteomes" id="UP001458880"/>
    </source>
</evidence>
<evidence type="ECO:0000313" key="1">
    <source>
        <dbReference type="EMBL" id="KAK9731037.1"/>
    </source>
</evidence>
<dbReference type="Proteomes" id="UP001458880">
    <property type="component" value="Unassembled WGS sequence"/>
</dbReference>